<dbReference type="Gene3D" id="2.160.20.10">
    <property type="entry name" value="Single-stranded right-handed beta-helix, Pectin lyase-like"/>
    <property type="match status" value="1"/>
</dbReference>
<dbReference type="RefSeq" id="WP_159396926.1">
    <property type="nucleotide sequence ID" value="NZ_CP012673.1"/>
</dbReference>
<dbReference type="SMART" id="SM00710">
    <property type="entry name" value="PbH1"/>
    <property type="match status" value="2"/>
</dbReference>
<protein>
    <submittedName>
        <fullName evidence="1">Uncharacterized protein</fullName>
    </submittedName>
</protein>
<organism evidence="1 2">
    <name type="scientific">Sorangium cellulosum</name>
    <name type="common">Polyangium cellulosum</name>
    <dbReference type="NCBI Taxonomy" id="56"/>
    <lineage>
        <taxon>Bacteria</taxon>
        <taxon>Pseudomonadati</taxon>
        <taxon>Myxococcota</taxon>
        <taxon>Polyangia</taxon>
        <taxon>Polyangiales</taxon>
        <taxon>Polyangiaceae</taxon>
        <taxon>Sorangium</taxon>
    </lineage>
</organism>
<reference evidence="1 2" key="1">
    <citation type="submission" date="2015-09" db="EMBL/GenBank/DDBJ databases">
        <title>Sorangium comparison.</title>
        <authorList>
            <person name="Zaburannyi N."/>
            <person name="Bunk B."/>
            <person name="Overmann J."/>
            <person name="Mueller R."/>
        </authorList>
    </citation>
    <scope>NUCLEOTIDE SEQUENCE [LARGE SCALE GENOMIC DNA]</scope>
    <source>
        <strain evidence="1 2">So ce26</strain>
    </source>
</reference>
<sequence length="315" mass="34012">MRDLIISGLICEGNPSIGISMVAVEDAIVEGCILRDNGVGIRLNEVTLQPAPALPVQEVTNRVMISGCEIYDNTVSGVHLRSVDDVTIQGTRIYRKKDSVQEIPILINKLDANSRKTGNVKLRDLDFEGYDLSKGSTFRISTPVIVANDDDDAPESGLYDLAFFGSPEGQLYAPPGSRYIDRATGASYRKAHGWKKSNWTASLTHQKRVENATATPVNLYAVPDNSVVHASVVAVARCDTGECAVYRRAVGAKRHNGADAEMVGSVQTIGVDGENNAAWGFSLAVNPANIRAVVTGETGKNIDWLIHTEVDIYTP</sequence>
<name>A0A2L0EQH2_SORCE</name>
<evidence type="ECO:0000313" key="1">
    <source>
        <dbReference type="EMBL" id="AUX41558.1"/>
    </source>
</evidence>
<dbReference type="InterPro" id="IPR012334">
    <property type="entry name" value="Pectin_lyas_fold"/>
</dbReference>
<gene>
    <name evidence="1" type="ORF">SOCE26_029790</name>
</gene>
<accession>A0A2L0EQH2</accession>
<dbReference type="EMBL" id="CP012673">
    <property type="protein sequence ID" value="AUX41558.1"/>
    <property type="molecule type" value="Genomic_DNA"/>
</dbReference>
<dbReference type="SUPFAM" id="SSF51126">
    <property type="entry name" value="Pectin lyase-like"/>
    <property type="match status" value="1"/>
</dbReference>
<proteinExistence type="predicted"/>
<dbReference type="InterPro" id="IPR011050">
    <property type="entry name" value="Pectin_lyase_fold/virulence"/>
</dbReference>
<dbReference type="AlphaFoldDB" id="A0A2L0EQH2"/>
<dbReference type="Proteomes" id="UP000238348">
    <property type="component" value="Chromosome"/>
</dbReference>
<evidence type="ECO:0000313" key="2">
    <source>
        <dbReference type="Proteomes" id="UP000238348"/>
    </source>
</evidence>
<dbReference type="InterPro" id="IPR006626">
    <property type="entry name" value="PbH1"/>
</dbReference>